<dbReference type="CDD" id="cd10027">
    <property type="entry name" value="UDG-F1-like"/>
    <property type="match status" value="1"/>
</dbReference>
<evidence type="ECO:0000256" key="2">
    <source>
        <dbReference type="ARBA" id="ARBA00022763"/>
    </source>
</evidence>
<evidence type="ECO:0000256" key="4">
    <source>
        <dbReference type="ARBA" id="ARBA00023128"/>
    </source>
</evidence>
<gene>
    <name evidence="7" type="primary">UNG1</name>
    <name evidence="12" type="ORF">I312_02116</name>
</gene>
<keyword evidence="6 7" id="KW-0539">Nucleus</keyword>
<evidence type="ECO:0000259" key="11">
    <source>
        <dbReference type="SMART" id="SM00986"/>
    </source>
</evidence>
<dbReference type="EC" id="3.2.2.27" evidence="7 9"/>
<feature type="compositionally biased region" description="Polar residues" evidence="10">
    <location>
        <begin position="83"/>
        <end position="101"/>
    </location>
</feature>
<evidence type="ECO:0000256" key="5">
    <source>
        <dbReference type="ARBA" id="ARBA00023204"/>
    </source>
</evidence>
<dbReference type="NCBIfam" id="TIGR00628">
    <property type="entry name" value="ung"/>
    <property type="match status" value="1"/>
</dbReference>
<evidence type="ECO:0000256" key="8">
    <source>
        <dbReference type="PROSITE-ProRule" id="PRU10072"/>
    </source>
</evidence>
<feature type="active site" description="Proton acceptor" evidence="7 8">
    <location>
        <position position="198"/>
    </location>
</feature>
<keyword evidence="2 7" id="KW-0227">DNA damage</keyword>
<evidence type="ECO:0000256" key="9">
    <source>
        <dbReference type="RuleBase" id="RU003780"/>
    </source>
</evidence>
<comment type="similarity">
    <text evidence="1 7 9">Belongs to the uracil-DNA glycosylase (UDG) superfamily. UNG family.</text>
</comment>
<keyword evidence="4 7" id="KW-0496">Mitochondrion</keyword>
<dbReference type="GO" id="GO:0004844">
    <property type="term" value="F:uracil DNA N-glycosylase activity"/>
    <property type="evidence" value="ECO:0007669"/>
    <property type="project" value="UniProtKB-UniRule"/>
</dbReference>
<comment type="catalytic activity">
    <reaction evidence="7 9">
        <text>Hydrolyzes single-stranded DNA or mismatched double-stranded DNA and polynucleotides, releasing free uracil.</text>
        <dbReference type="EC" id="3.2.2.27"/>
    </reaction>
</comment>
<sequence length="375" mass="40484">MSPKTRSISSYFIKPAAATASASPRLANASASSEKSINTAAKNPAASPSEKSKEDIENMSPDADKGSATSASGPVKKRKLDETSANATPTSKTAKVTESASTTLPFKTLRPTSIAQFRERIAGRPSLVPLLELEMSTMGEDWFLALQEEFTKPYFIKLKEFVTAEQKTKKVFPPAGDIYSWSRFCPLKDVRVVIIGQDPYHDDGQAHGLAFSVRRGVRVPPSLRNMYQEMAQEISGFVQPKHGDLTEWAKHGVLLLNTSLTVRAHEAGSHANAGWDQFTAAVLRVVTNRLAPASGSHVGGNGVVFMAWGAHAAKMCAGIDTKKHLLLKSAHPSPLSASRGFFGNGHFKKANVWLEERYGAGGGIDWKSFGAKEGQ</sequence>
<evidence type="ECO:0000313" key="12">
    <source>
        <dbReference type="EMBL" id="KIR48273.1"/>
    </source>
</evidence>
<proteinExistence type="inferred from homology"/>
<dbReference type="InterPro" id="IPR002043">
    <property type="entry name" value="UDG_fam1"/>
</dbReference>
<dbReference type="FunFam" id="3.40.470.10:FF:000007">
    <property type="entry name" value="Uracil-DNA glycosylase"/>
    <property type="match status" value="1"/>
</dbReference>
<comment type="function">
    <text evidence="7 9">Excises uracil residues from the DNA which can arise as a result of misincorporation of dUMP residues by DNA polymerase or due to deamination of cytosine.</text>
</comment>
<keyword evidence="3 7" id="KW-0378">Hydrolase</keyword>
<dbReference type="InterPro" id="IPR005122">
    <property type="entry name" value="Uracil-DNA_glycosylase-like"/>
</dbReference>
<dbReference type="OrthoDB" id="10031947at2759"/>
<evidence type="ECO:0000256" key="1">
    <source>
        <dbReference type="ARBA" id="ARBA00008184"/>
    </source>
</evidence>
<evidence type="ECO:0000256" key="7">
    <source>
        <dbReference type="HAMAP-Rule" id="MF_03166"/>
    </source>
</evidence>
<evidence type="ECO:0000256" key="10">
    <source>
        <dbReference type="SAM" id="MobiDB-lite"/>
    </source>
</evidence>
<dbReference type="PANTHER" id="PTHR11264">
    <property type="entry name" value="URACIL-DNA GLYCOSYLASE"/>
    <property type="match status" value="1"/>
</dbReference>
<feature type="region of interest" description="Disordered" evidence="10">
    <location>
        <begin position="1"/>
        <end position="101"/>
    </location>
</feature>
<dbReference type="NCBIfam" id="NF003589">
    <property type="entry name" value="PRK05254.1-2"/>
    <property type="match status" value="1"/>
</dbReference>
<feature type="compositionally biased region" description="Low complexity" evidence="10">
    <location>
        <begin position="15"/>
        <end position="29"/>
    </location>
</feature>
<protein>
    <recommendedName>
        <fullName evidence="7 9">Uracil-DNA glycosylase</fullName>
        <shortName evidence="7">UDG</shortName>
        <ecNumber evidence="7 9">3.2.2.27</ecNumber>
    </recommendedName>
</protein>
<dbReference type="InterPro" id="IPR018085">
    <property type="entry name" value="Ura-DNA_Glyclase_AS"/>
</dbReference>
<dbReference type="SMART" id="SM00986">
    <property type="entry name" value="UDG"/>
    <property type="match status" value="1"/>
</dbReference>
<dbReference type="InterPro" id="IPR036895">
    <property type="entry name" value="Uracil-DNA_glycosylase-like_sf"/>
</dbReference>
<comment type="subcellular location">
    <subcellularLocation>
        <location evidence="7">Mitochondrion</location>
    </subcellularLocation>
    <subcellularLocation>
        <location evidence="7">Nucleus</location>
    </subcellularLocation>
</comment>
<dbReference type="Pfam" id="PF03167">
    <property type="entry name" value="UDG"/>
    <property type="match status" value="1"/>
</dbReference>
<feature type="compositionally biased region" description="Polar residues" evidence="10">
    <location>
        <begin position="30"/>
        <end position="41"/>
    </location>
</feature>
<dbReference type="PROSITE" id="PS00130">
    <property type="entry name" value="U_DNA_GLYCOSYLASE"/>
    <property type="match status" value="1"/>
</dbReference>
<dbReference type="Gene3D" id="3.40.470.10">
    <property type="entry name" value="Uracil-DNA glycosylase-like domain"/>
    <property type="match status" value="1"/>
</dbReference>
<dbReference type="EMBL" id="KN847977">
    <property type="protein sequence ID" value="KIR48273.1"/>
    <property type="molecule type" value="Genomic_DNA"/>
</dbReference>
<keyword evidence="5 7" id="KW-0234">DNA repair</keyword>
<accession>A0A0D0UJA8</accession>
<name>A0A0D0UJA8_CRYGA</name>
<evidence type="ECO:0000256" key="6">
    <source>
        <dbReference type="ARBA" id="ARBA00023242"/>
    </source>
</evidence>
<organism evidence="12">
    <name type="scientific">Cryptococcus bacillisporus CA1280</name>
    <dbReference type="NCBI Taxonomy" id="1296109"/>
    <lineage>
        <taxon>Eukaryota</taxon>
        <taxon>Fungi</taxon>
        <taxon>Dikarya</taxon>
        <taxon>Basidiomycota</taxon>
        <taxon>Agaricomycotina</taxon>
        <taxon>Tremellomycetes</taxon>
        <taxon>Tremellales</taxon>
        <taxon>Cryptococcaceae</taxon>
        <taxon>Cryptococcus</taxon>
        <taxon>Cryptococcus gattii species complex</taxon>
    </lineage>
</organism>
<dbReference type="GO" id="GO:0005634">
    <property type="term" value="C:nucleus"/>
    <property type="evidence" value="ECO:0007669"/>
    <property type="project" value="UniProtKB-SubCell"/>
</dbReference>
<reference evidence="12" key="1">
    <citation type="submission" date="2015-01" db="EMBL/GenBank/DDBJ databases">
        <title>The Genome Sequence of Cryptococcus gattii CA1280.</title>
        <authorList>
            <consortium name="The Broad Institute Genomics Platform"/>
            <person name="Cuomo C."/>
            <person name="Litvintseva A."/>
            <person name="Chen Y."/>
            <person name="Heitman J."/>
            <person name="Sun S."/>
            <person name="Springer D."/>
            <person name="Dromer F."/>
            <person name="Young S."/>
            <person name="Zeng Q."/>
            <person name="Gargeya S."/>
            <person name="Abouelleil A."/>
            <person name="Alvarado L."/>
            <person name="Chapman S.B."/>
            <person name="Gainer-Dewar J."/>
            <person name="Goldberg J."/>
            <person name="Griggs A."/>
            <person name="Gujja S."/>
            <person name="Hansen M."/>
            <person name="Howarth C."/>
            <person name="Imamovic A."/>
            <person name="Larimer J."/>
            <person name="Murphy C."/>
            <person name="Naylor J."/>
            <person name="Pearson M."/>
            <person name="Priest M."/>
            <person name="Roberts A."/>
            <person name="Saif S."/>
            <person name="Shea T."/>
            <person name="Sykes S."/>
            <person name="Wortman J."/>
            <person name="Nusbaum C."/>
            <person name="Birren B."/>
        </authorList>
    </citation>
    <scope>NUCLEOTIDE SEQUENCE [LARGE SCALE GENOMIC DNA]</scope>
    <source>
        <strain evidence="12">CA1280</strain>
    </source>
</reference>
<dbReference type="SUPFAM" id="SSF52141">
    <property type="entry name" value="Uracil-DNA glycosylase-like"/>
    <property type="match status" value="1"/>
</dbReference>
<evidence type="ECO:0000256" key="3">
    <source>
        <dbReference type="ARBA" id="ARBA00022801"/>
    </source>
</evidence>
<dbReference type="NCBIfam" id="NF003592">
    <property type="entry name" value="PRK05254.1-5"/>
    <property type="match status" value="1"/>
</dbReference>
<dbReference type="GO" id="GO:0097510">
    <property type="term" value="P:base-excision repair, AP site formation via deaminated base removal"/>
    <property type="evidence" value="ECO:0007669"/>
    <property type="project" value="TreeGrafter"/>
</dbReference>
<dbReference type="HOGENOM" id="CLU_032162_2_2_1"/>
<dbReference type="NCBIfam" id="NF003588">
    <property type="entry name" value="PRK05254.1-1"/>
    <property type="match status" value="1"/>
</dbReference>
<dbReference type="HAMAP" id="MF_00148">
    <property type="entry name" value="UDG"/>
    <property type="match status" value="1"/>
</dbReference>
<dbReference type="AlphaFoldDB" id="A0A0D0UJA8"/>
<dbReference type="GO" id="GO:0005739">
    <property type="term" value="C:mitochondrion"/>
    <property type="evidence" value="ECO:0007669"/>
    <property type="project" value="UniProtKB-SubCell"/>
</dbReference>
<dbReference type="SMART" id="SM00987">
    <property type="entry name" value="UreE_C"/>
    <property type="match status" value="1"/>
</dbReference>
<feature type="domain" description="Uracil-DNA glycosylase-like" evidence="11">
    <location>
        <begin position="183"/>
        <end position="354"/>
    </location>
</feature>
<dbReference type="PANTHER" id="PTHR11264:SF0">
    <property type="entry name" value="URACIL-DNA GLYCOSYLASE"/>
    <property type="match status" value="1"/>
</dbReference>
<feature type="compositionally biased region" description="Polar residues" evidence="10">
    <location>
        <begin position="1"/>
        <end position="10"/>
    </location>
</feature>